<dbReference type="PANTHER" id="PTHR43179:SF7">
    <property type="entry name" value="RHAMNOSYLTRANSFERASE WBBL"/>
    <property type="match status" value="1"/>
</dbReference>
<feature type="domain" description="Glycosyltransferase 2-like" evidence="1">
    <location>
        <begin position="358"/>
        <end position="538"/>
    </location>
</feature>
<name>A0A2V4QZC7_9PROT</name>
<gene>
    <name evidence="2" type="ORF">CFR76_13055</name>
</gene>
<evidence type="ECO:0000259" key="1">
    <source>
        <dbReference type="Pfam" id="PF00535"/>
    </source>
</evidence>
<dbReference type="InterPro" id="IPR001173">
    <property type="entry name" value="Glyco_trans_2-like"/>
</dbReference>
<dbReference type="EMBL" id="NKUB01000020">
    <property type="protein sequence ID" value="PYD68847.1"/>
    <property type="molecule type" value="Genomic_DNA"/>
</dbReference>
<dbReference type="Pfam" id="PF00535">
    <property type="entry name" value="Glycos_transf_2"/>
    <property type="match status" value="1"/>
</dbReference>
<dbReference type="AlphaFoldDB" id="A0A2V4QZC7"/>
<dbReference type="Proteomes" id="UP000247371">
    <property type="component" value="Unassembled WGS sequence"/>
</dbReference>
<evidence type="ECO:0000313" key="2">
    <source>
        <dbReference type="EMBL" id="PYD68847.1"/>
    </source>
</evidence>
<keyword evidence="3" id="KW-1185">Reference proteome</keyword>
<accession>A0A2V4QZC7</accession>
<protein>
    <recommendedName>
        <fullName evidence="1">Glycosyltransferase 2-like domain-containing protein</fullName>
    </recommendedName>
</protein>
<organism evidence="2 3">
    <name type="scientific">Komagataeibacter swingsii</name>
    <dbReference type="NCBI Taxonomy" id="215220"/>
    <lineage>
        <taxon>Bacteria</taxon>
        <taxon>Pseudomonadati</taxon>
        <taxon>Pseudomonadota</taxon>
        <taxon>Alphaproteobacteria</taxon>
        <taxon>Acetobacterales</taxon>
        <taxon>Acetobacteraceae</taxon>
        <taxon>Komagataeibacter</taxon>
    </lineage>
</organism>
<dbReference type="PANTHER" id="PTHR43179">
    <property type="entry name" value="RHAMNOSYLTRANSFERASE WBBL"/>
    <property type="match status" value="1"/>
</dbReference>
<dbReference type="Gene3D" id="3.90.550.10">
    <property type="entry name" value="Spore Coat Polysaccharide Biosynthesis Protein SpsA, Chain A"/>
    <property type="match status" value="1"/>
</dbReference>
<dbReference type="SUPFAM" id="SSF53448">
    <property type="entry name" value="Nucleotide-diphospho-sugar transferases"/>
    <property type="match status" value="1"/>
</dbReference>
<dbReference type="InterPro" id="IPR029044">
    <property type="entry name" value="Nucleotide-diphossugar_trans"/>
</dbReference>
<reference evidence="2 3" key="1">
    <citation type="submission" date="2017-07" db="EMBL/GenBank/DDBJ databases">
        <title>A draft genome sequence of Komagataeibacter swingsii LMG 22125.</title>
        <authorList>
            <person name="Skraban J."/>
            <person name="Cleenwerck I."/>
            <person name="Vandamme P."/>
            <person name="Trcek J."/>
        </authorList>
    </citation>
    <scope>NUCLEOTIDE SEQUENCE [LARGE SCALE GENOMIC DNA]</scope>
    <source>
        <strain evidence="2 3">LMG 22125</strain>
    </source>
</reference>
<evidence type="ECO:0000313" key="3">
    <source>
        <dbReference type="Proteomes" id="UP000247371"/>
    </source>
</evidence>
<comment type="caution">
    <text evidence="2">The sequence shown here is derived from an EMBL/GenBank/DDBJ whole genome shotgun (WGS) entry which is preliminary data.</text>
</comment>
<dbReference type="RefSeq" id="WP_110557440.1">
    <property type="nucleotide sequence ID" value="NZ_NKUB01000020.1"/>
</dbReference>
<sequence>MTSKFSSSTDEHSALEQEIVRVRLQLGQAQMETALRDQRIYKLRHSLSWHLTLPVRKIRPAVLKQRDLIQTGQQKIVNWGSRVSRRVASMLKDGSSAALQQVDDAPLPPAGVRRAYADWIARFDILHDADMDIFQQIETTYHRQFAPVRILYQFDSHTLCNAAEIIESLQAQYFTNWRAIFLFDPSCDAQQVAAVNARIADARITAAAPFPMLQEDEALVLASGHVCLRPHALLALSCAARSGARLVYGDEDMRSRGGTRHTPFFKPDFSPELLYHVDYLTGGSMLAGNAALNRHVHTALLAGQDMQAVLQQAVEGLSRAQTCHIPFILSHLLGPEPDRQHGTPPLLSCPTGGWPTVSIIIPTRDRLGLLRACLDSIKTRTDYPSDRIEIIIVDNGSVERATLDYLSAGQGENRFTVIRDDGPFNYSRLNNLAAAQAHNDIIVLLNNDTEVLTPAWLKLLMSQAIKKDVAAVGGKLLYDNRTVQHAGCVIGKGGGGTDHAGIGLKADDGGYFGLMNATREVSAVTAACLAIRKSVFEELGGLDIHLAVAFNDTLLCLAAQEKGYRNITIGTPLMLHYESRSRGYDDTPDKQALCREELKRTRDRHVDVFENDPYYNPNLDIFHLYGLAWPPRRGKFWRRIPGISHAGNILILLPAYPHDEKIHPFVELQAQALLNAGYNVTIGGGRAGTGTDTCPYVRVNTIKDAASLAVAQDMDCVVASVDKFYSITDMLGNACRTVFYDADMDNMQDCAFRYFSPRGHSFGRLHMTNASGDAKYDLTSFVDIVTQNMPVACPI</sequence>
<proteinExistence type="predicted"/>